<keyword evidence="4" id="KW-1185">Reference proteome</keyword>
<reference evidence="2" key="2">
    <citation type="submission" date="2017-06" db="EMBL/GenBank/DDBJ databases">
        <title>WGS assembly of Brachypodium distachyon.</title>
        <authorList>
            <consortium name="The International Brachypodium Initiative"/>
            <person name="Lucas S."/>
            <person name="Harmon-Smith M."/>
            <person name="Lail K."/>
            <person name="Tice H."/>
            <person name="Grimwood J."/>
            <person name="Bruce D."/>
            <person name="Barry K."/>
            <person name="Shu S."/>
            <person name="Lindquist E."/>
            <person name="Wang M."/>
            <person name="Pitluck S."/>
            <person name="Vogel J.P."/>
            <person name="Garvin D.F."/>
            <person name="Mockler T.C."/>
            <person name="Schmutz J."/>
            <person name="Rokhsar D."/>
            <person name="Bevan M.W."/>
        </authorList>
    </citation>
    <scope>NUCLEOTIDE SEQUENCE</scope>
    <source>
        <strain evidence="2">Bd21</strain>
    </source>
</reference>
<dbReference type="Proteomes" id="UP000008810">
    <property type="component" value="Chromosome 4"/>
</dbReference>
<dbReference type="InterPro" id="IPR026960">
    <property type="entry name" value="RVT-Znf"/>
</dbReference>
<dbReference type="PANTHER" id="PTHR33116:SF86">
    <property type="entry name" value="REVERSE TRANSCRIPTASE DOMAIN-CONTAINING PROTEIN"/>
    <property type="match status" value="1"/>
</dbReference>
<reference evidence="3" key="3">
    <citation type="submission" date="2018-08" db="UniProtKB">
        <authorList>
            <consortium name="EnsemblPlants"/>
        </authorList>
    </citation>
    <scope>IDENTIFICATION</scope>
    <source>
        <strain evidence="3">cv. Bd21</strain>
    </source>
</reference>
<organism evidence="2">
    <name type="scientific">Brachypodium distachyon</name>
    <name type="common">Purple false brome</name>
    <name type="synonym">Trachynia distachya</name>
    <dbReference type="NCBI Taxonomy" id="15368"/>
    <lineage>
        <taxon>Eukaryota</taxon>
        <taxon>Viridiplantae</taxon>
        <taxon>Streptophyta</taxon>
        <taxon>Embryophyta</taxon>
        <taxon>Tracheophyta</taxon>
        <taxon>Spermatophyta</taxon>
        <taxon>Magnoliopsida</taxon>
        <taxon>Liliopsida</taxon>
        <taxon>Poales</taxon>
        <taxon>Poaceae</taxon>
        <taxon>BOP clade</taxon>
        <taxon>Pooideae</taxon>
        <taxon>Stipodae</taxon>
        <taxon>Brachypodieae</taxon>
        <taxon>Brachypodium</taxon>
    </lineage>
</organism>
<protein>
    <recommendedName>
        <fullName evidence="1">Reverse transcriptase zinc-binding domain-containing protein</fullName>
    </recommendedName>
</protein>
<dbReference type="PANTHER" id="PTHR33116">
    <property type="entry name" value="REVERSE TRANSCRIPTASE ZINC-BINDING DOMAIN-CONTAINING PROTEIN-RELATED-RELATED"/>
    <property type="match status" value="1"/>
</dbReference>
<sequence>MCVPKFKGGMGFRDLFCFNFALLAKQCWRLITNDESLCTRVLRAKYFPDGNLLDVPLKKRASYSWQSIWAGIQTFKRGCIWRVGNGEKINIWTDPWIPSSPTRRIITPRGQTLITSVSDLIDPTTGTWDNALIHDIFWPIDAQRILKVPIARTFVEDFVAWHFNKSGLFSVRSAYHMEWDHQHGEKLRRTNGAGAVQTHPIWRKLRRLKVPLKVKFFGWKGLYNTIPCLATLANRHVPVSAQCPVCPNEVEDLKHVLFTCSRAQEVWHFLGISELIGGTVAP</sequence>
<reference evidence="2 3" key="1">
    <citation type="journal article" date="2010" name="Nature">
        <title>Genome sequencing and analysis of the model grass Brachypodium distachyon.</title>
        <authorList>
            <consortium name="International Brachypodium Initiative"/>
        </authorList>
    </citation>
    <scope>NUCLEOTIDE SEQUENCE [LARGE SCALE GENOMIC DNA]</scope>
    <source>
        <strain evidence="2 3">Bd21</strain>
    </source>
</reference>
<evidence type="ECO:0000313" key="3">
    <source>
        <dbReference type="EnsemblPlants" id="PNT62574"/>
    </source>
</evidence>
<dbReference type="Gramene" id="PNT62574">
    <property type="protein sequence ID" value="PNT62574"/>
    <property type="gene ID" value="BRADI_4g05372v3"/>
</dbReference>
<gene>
    <name evidence="2" type="ORF">BRADI_4g05372v3</name>
</gene>
<name>A0A2K2CKL5_BRADI</name>
<proteinExistence type="predicted"/>
<feature type="domain" description="Reverse transcriptase zinc-binding" evidence="1">
    <location>
        <begin position="169"/>
        <end position="267"/>
    </location>
</feature>
<dbReference type="EMBL" id="CM000883">
    <property type="protein sequence ID" value="PNT62574.1"/>
    <property type="molecule type" value="Genomic_DNA"/>
</dbReference>
<dbReference type="EnsemblPlants" id="PNT62574">
    <property type="protein sequence ID" value="PNT62574"/>
    <property type="gene ID" value="BRADI_4g05372v3"/>
</dbReference>
<evidence type="ECO:0000313" key="2">
    <source>
        <dbReference type="EMBL" id="PNT62574.1"/>
    </source>
</evidence>
<dbReference type="Pfam" id="PF13966">
    <property type="entry name" value="zf-RVT"/>
    <property type="match status" value="1"/>
</dbReference>
<dbReference type="OrthoDB" id="685916at2759"/>
<evidence type="ECO:0000259" key="1">
    <source>
        <dbReference type="Pfam" id="PF13966"/>
    </source>
</evidence>
<accession>A0A2K2CKL5</accession>
<evidence type="ECO:0000313" key="4">
    <source>
        <dbReference type="Proteomes" id="UP000008810"/>
    </source>
</evidence>
<dbReference type="InParanoid" id="A0A2K2CKL5"/>
<dbReference type="AlphaFoldDB" id="A0A2K2CKL5"/>